<evidence type="ECO:0000313" key="16">
    <source>
        <dbReference type="Proteomes" id="UP001319921"/>
    </source>
</evidence>
<evidence type="ECO:0000259" key="13">
    <source>
        <dbReference type="SMART" id="SM00278"/>
    </source>
</evidence>
<dbReference type="SMART" id="SM00525">
    <property type="entry name" value="FES"/>
    <property type="match status" value="1"/>
</dbReference>
<comment type="cofactor">
    <cofactor evidence="1">
        <name>[4Fe-4S] cluster</name>
        <dbReference type="ChEBI" id="CHEBI:49883"/>
    </cofactor>
</comment>
<keyword evidence="15" id="KW-0255">Endonuclease</keyword>
<dbReference type="PANTHER" id="PTHR10359:SF18">
    <property type="entry name" value="ENDONUCLEASE III"/>
    <property type="match status" value="1"/>
</dbReference>
<name>A0AAQ4CMJ5_9CREN</name>
<dbReference type="InterPro" id="IPR004035">
    <property type="entry name" value="Endouclease-III_FeS-bd_BS"/>
</dbReference>
<evidence type="ECO:0000256" key="12">
    <source>
        <dbReference type="ARBA" id="ARBA00066769"/>
    </source>
</evidence>
<dbReference type="RefSeq" id="WP_229571063.1">
    <property type="nucleotide sequence ID" value="NZ_AP025226.1"/>
</dbReference>
<evidence type="ECO:0000256" key="10">
    <source>
        <dbReference type="ARBA" id="ARBA00023295"/>
    </source>
</evidence>
<dbReference type="Proteomes" id="UP001319921">
    <property type="component" value="Chromosome"/>
</dbReference>
<dbReference type="GO" id="GO:0141016">
    <property type="term" value="F:G/T mismatch-specific thymine-DNA glycosylase activity"/>
    <property type="evidence" value="ECO:0007669"/>
    <property type="project" value="UniProtKB-EC"/>
</dbReference>
<keyword evidence="15" id="KW-0540">Nuclease</keyword>
<feature type="domain" description="Helix-hairpin-helix DNA-binding motif class 1" evidence="13">
    <location>
        <begin position="80"/>
        <end position="99"/>
    </location>
</feature>
<protein>
    <recommendedName>
        <fullName evidence="12">thymine-DNA glycosylase</fullName>
        <ecNumber evidence="12">3.2.2.29</ecNumber>
    </recommendedName>
</protein>
<dbReference type="PIRSF" id="PIRSF001435">
    <property type="entry name" value="Nth"/>
    <property type="match status" value="1"/>
</dbReference>
<reference evidence="15 16" key="1">
    <citation type="journal article" date="2022" name="Microbiol. Resour. Announc.">
        <title>Complete Genome Sequence of the Hyperthermophilic and Acidophilic Archaeon Saccharolobus caldissimus Strain HS-3T.</title>
        <authorList>
            <person name="Sakai H.D."/>
            <person name="Kurosawa N."/>
        </authorList>
    </citation>
    <scope>NUCLEOTIDE SEQUENCE [LARGE SCALE GENOMIC DNA]</scope>
    <source>
        <strain evidence="15 16">JCM32116</strain>
    </source>
</reference>
<dbReference type="GO" id="GO:0004519">
    <property type="term" value="F:endonuclease activity"/>
    <property type="evidence" value="ECO:0007669"/>
    <property type="project" value="UniProtKB-KW"/>
</dbReference>
<dbReference type="PANTHER" id="PTHR10359">
    <property type="entry name" value="A/G-SPECIFIC ADENINE GLYCOSYLASE/ENDONUCLEASE III"/>
    <property type="match status" value="1"/>
</dbReference>
<keyword evidence="4" id="KW-0479">Metal-binding</keyword>
<comment type="similarity">
    <text evidence="2">Belongs to the Nth/MutY family.</text>
</comment>
<dbReference type="FunFam" id="1.10.340.30:FF:000001">
    <property type="entry name" value="Endonuclease III"/>
    <property type="match status" value="1"/>
</dbReference>
<evidence type="ECO:0000256" key="2">
    <source>
        <dbReference type="ARBA" id="ARBA00008343"/>
    </source>
</evidence>
<evidence type="ECO:0000256" key="9">
    <source>
        <dbReference type="ARBA" id="ARBA00023204"/>
    </source>
</evidence>
<dbReference type="SMART" id="SM00278">
    <property type="entry name" value="HhH1"/>
    <property type="match status" value="2"/>
</dbReference>
<sequence length="229" mass="26209">MRCEPKTVYDRLNETYKIREEDYIAYYVWIKYKDCFKVLIATILSQNSTDKSALKAYQNLEREIGVSPNNLASTSLDTIESAIRVAGLYKTKARRIKEISQHILNNYGGSIENIINMEAEKAKNELLKFEGIGEKTADVVLLTCKNYKFFPVDTHIMRVSKRLGIVPTNANYSKTSSALLDLFKGNDLLRLHHLLIAHGRQTCKARKPLCDTCVIKECCEYYSHRNGKS</sequence>
<dbReference type="SUPFAM" id="SSF48150">
    <property type="entry name" value="DNA-glycosylase"/>
    <property type="match status" value="1"/>
</dbReference>
<dbReference type="InterPro" id="IPR023170">
    <property type="entry name" value="HhH_base_excis_C"/>
</dbReference>
<keyword evidence="6" id="KW-0378">Hydrolase</keyword>
<dbReference type="InterPro" id="IPR011257">
    <property type="entry name" value="DNA_glycosylase"/>
</dbReference>
<dbReference type="EC" id="3.2.2.29" evidence="12"/>
<feature type="domain" description="HhH-GPD" evidence="14">
    <location>
        <begin position="44"/>
        <end position="201"/>
    </location>
</feature>
<dbReference type="EMBL" id="AP025226">
    <property type="protein sequence ID" value="BDB97026.1"/>
    <property type="molecule type" value="Genomic_DNA"/>
</dbReference>
<evidence type="ECO:0000256" key="11">
    <source>
        <dbReference type="ARBA" id="ARBA00052915"/>
    </source>
</evidence>
<dbReference type="GO" id="GO:0003677">
    <property type="term" value="F:DNA binding"/>
    <property type="evidence" value="ECO:0007669"/>
    <property type="project" value="InterPro"/>
</dbReference>
<dbReference type="SMART" id="SM00478">
    <property type="entry name" value="ENDO3c"/>
    <property type="match status" value="1"/>
</dbReference>
<keyword evidence="3" id="KW-0004">4Fe-4S</keyword>
<keyword evidence="10" id="KW-0326">Glycosidase</keyword>
<dbReference type="PROSITE" id="PS00764">
    <property type="entry name" value="ENDONUCLEASE_III_1"/>
    <property type="match status" value="1"/>
</dbReference>
<dbReference type="AlphaFoldDB" id="A0AAQ4CMJ5"/>
<gene>
    <name evidence="15" type="ORF">SACC_00430</name>
</gene>
<evidence type="ECO:0000256" key="1">
    <source>
        <dbReference type="ARBA" id="ARBA00001966"/>
    </source>
</evidence>
<dbReference type="Pfam" id="PF00730">
    <property type="entry name" value="HhH-GPD"/>
    <property type="match status" value="1"/>
</dbReference>
<keyword evidence="7" id="KW-0408">Iron</keyword>
<keyword evidence="8" id="KW-0411">Iron-sulfur</keyword>
<dbReference type="InterPro" id="IPR003583">
    <property type="entry name" value="Hlx-hairpin-Hlx_DNA-bd_motif"/>
</dbReference>
<evidence type="ECO:0000256" key="6">
    <source>
        <dbReference type="ARBA" id="ARBA00022801"/>
    </source>
</evidence>
<accession>A0AAQ4CMJ5</accession>
<dbReference type="GeneID" id="68864752"/>
<comment type="catalytic activity">
    <reaction evidence="11">
        <text>Hydrolyzes mismatched double-stranded DNA and polynucleotides, releasing free thymine.</text>
        <dbReference type="EC" id="3.2.2.29"/>
    </reaction>
</comment>
<organism evidence="15 16">
    <name type="scientific">Saccharolobus caldissimus</name>
    <dbReference type="NCBI Taxonomy" id="1702097"/>
    <lineage>
        <taxon>Archaea</taxon>
        <taxon>Thermoproteota</taxon>
        <taxon>Thermoprotei</taxon>
        <taxon>Sulfolobales</taxon>
        <taxon>Sulfolobaceae</taxon>
        <taxon>Saccharolobus</taxon>
    </lineage>
</organism>
<dbReference type="GO" id="GO:0051539">
    <property type="term" value="F:4 iron, 4 sulfur cluster binding"/>
    <property type="evidence" value="ECO:0007669"/>
    <property type="project" value="UniProtKB-KW"/>
</dbReference>
<evidence type="ECO:0000256" key="5">
    <source>
        <dbReference type="ARBA" id="ARBA00022763"/>
    </source>
</evidence>
<evidence type="ECO:0000256" key="3">
    <source>
        <dbReference type="ARBA" id="ARBA00022485"/>
    </source>
</evidence>
<dbReference type="GO" id="GO:0006285">
    <property type="term" value="P:base-excision repair, AP site formation"/>
    <property type="evidence" value="ECO:0007669"/>
    <property type="project" value="TreeGrafter"/>
</dbReference>
<dbReference type="InterPro" id="IPR003265">
    <property type="entry name" value="HhH-GPD_domain"/>
</dbReference>
<dbReference type="CDD" id="cd00056">
    <property type="entry name" value="ENDO3c"/>
    <property type="match status" value="1"/>
</dbReference>
<dbReference type="GO" id="GO:0046872">
    <property type="term" value="F:metal ion binding"/>
    <property type="evidence" value="ECO:0007669"/>
    <property type="project" value="UniProtKB-KW"/>
</dbReference>
<dbReference type="KEGG" id="scas:SACC_00430"/>
<evidence type="ECO:0000256" key="4">
    <source>
        <dbReference type="ARBA" id="ARBA00022723"/>
    </source>
</evidence>
<dbReference type="Gene3D" id="1.10.1670.10">
    <property type="entry name" value="Helix-hairpin-Helix base-excision DNA repair enzymes (C-terminal)"/>
    <property type="match status" value="1"/>
</dbReference>
<evidence type="ECO:0000256" key="8">
    <source>
        <dbReference type="ARBA" id="ARBA00023014"/>
    </source>
</evidence>
<proteinExistence type="inferred from homology"/>
<evidence type="ECO:0000259" key="14">
    <source>
        <dbReference type="SMART" id="SM00478"/>
    </source>
</evidence>
<keyword evidence="9" id="KW-0234">DNA repair</keyword>
<evidence type="ECO:0000313" key="15">
    <source>
        <dbReference type="EMBL" id="BDB97026.1"/>
    </source>
</evidence>
<keyword evidence="5" id="KW-0227">DNA damage</keyword>
<feature type="domain" description="Helix-hairpin-helix DNA-binding motif class 1" evidence="13">
    <location>
        <begin position="124"/>
        <end position="143"/>
    </location>
</feature>
<evidence type="ECO:0000256" key="7">
    <source>
        <dbReference type="ARBA" id="ARBA00023004"/>
    </source>
</evidence>
<dbReference type="InterPro" id="IPR003651">
    <property type="entry name" value="Endonuclease3_FeS-loop_motif"/>
</dbReference>
<keyword evidence="16" id="KW-1185">Reference proteome</keyword>
<dbReference type="Gene3D" id="1.10.340.30">
    <property type="entry name" value="Hypothetical protein, domain 2"/>
    <property type="match status" value="1"/>
</dbReference>